<evidence type="ECO:0000256" key="4">
    <source>
        <dbReference type="ARBA" id="ARBA00023180"/>
    </source>
</evidence>
<keyword evidence="3" id="KW-1015">Disulfide bond</keyword>
<dbReference type="InterPro" id="IPR009003">
    <property type="entry name" value="Peptidase_S1_PA"/>
</dbReference>
<evidence type="ECO:0000313" key="7">
    <source>
        <dbReference type="Proteomes" id="UP000481153"/>
    </source>
</evidence>
<dbReference type="InterPro" id="IPR001254">
    <property type="entry name" value="Trypsin_dom"/>
</dbReference>
<keyword evidence="2" id="KW-0843">Virulence</keyword>
<evidence type="ECO:0000256" key="1">
    <source>
        <dbReference type="ARBA" id="ARBA00022729"/>
    </source>
</evidence>
<protein>
    <recommendedName>
        <fullName evidence="5">Peptidase S1 domain-containing protein</fullName>
    </recommendedName>
</protein>
<dbReference type="SMART" id="SM00020">
    <property type="entry name" value="Tryp_SPc"/>
    <property type="match status" value="1"/>
</dbReference>
<dbReference type="GO" id="GO:0004252">
    <property type="term" value="F:serine-type endopeptidase activity"/>
    <property type="evidence" value="ECO:0007669"/>
    <property type="project" value="InterPro"/>
</dbReference>
<dbReference type="Pfam" id="PF00089">
    <property type="entry name" value="Trypsin"/>
    <property type="match status" value="1"/>
</dbReference>
<dbReference type="VEuPathDB" id="FungiDB:AeMF1_006609"/>
<evidence type="ECO:0000313" key="6">
    <source>
        <dbReference type="EMBL" id="KAF0738339.1"/>
    </source>
</evidence>
<keyword evidence="7" id="KW-1185">Reference proteome</keyword>
<accession>A0A6G0XDY7</accession>
<keyword evidence="1" id="KW-0732">Signal</keyword>
<evidence type="ECO:0000259" key="5">
    <source>
        <dbReference type="PROSITE" id="PS50240"/>
    </source>
</evidence>
<feature type="domain" description="Peptidase S1" evidence="5">
    <location>
        <begin position="16"/>
        <end position="228"/>
    </location>
</feature>
<dbReference type="EMBL" id="VJMJ01000076">
    <property type="protein sequence ID" value="KAF0738339.1"/>
    <property type="molecule type" value="Genomic_DNA"/>
</dbReference>
<proteinExistence type="predicted"/>
<dbReference type="GO" id="GO:0006508">
    <property type="term" value="P:proteolysis"/>
    <property type="evidence" value="ECO:0007669"/>
    <property type="project" value="InterPro"/>
</dbReference>
<keyword evidence="4" id="KW-0325">Glycoprotein</keyword>
<sequence>MAVAAVAASSVIHVNFANGTAVGIAVPSYIATIRYEQYGSTLCTGSLIAPRFVLTTVNCIEKAKWVTINANTRVGVEGEHIRVLQWFNHPKNTKNTTAIDVGVLLLEQDSQNQPATLDFTTYPPGTSVIVRGYGRLGYDGGASTFLREANGTIMANGECNKDLFNDNMMCIVGVSLCNGDLGAPVTVTKDQHDVVIAQASWIFRHCSGSYGVYSNLGAAKDFLGSFLPGGDVCKQNMQRPSLNP</sequence>
<dbReference type="InterPro" id="IPR050430">
    <property type="entry name" value="Peptidase_S1"/>
</dbReference>
<evidence type="ECO:0000256" key="2">
    <source>
        <dbReference type="ARBA" id="ARBA00023026"/>
    </source>
</evidence>
<dbReference type="PANTHER" id="PTHR24276">
    <property type="entry name" value="POLYSERASE-RELATED"/>
    <property type="match status" value="1"/>
</dbReference>
<dbReference type="PANTHER" id="PTHR24276:SF98">
    <property type="entry name" value="FI18310P1-RELATED"/>
    <property type="match status" value="1"/>
</dbReference>
<reference evidence="6 7" key="1">
    <citation type="submission" date="2019-07" db="EMBL/GenBank/DDBJ databases">
        <title>Genomics analysis of Aphanomyces spp. identifies a new class of oomycete effector associated with host adaptation.</title>
        <authorList>
            <person name="Gaulin E."/>
        </authorList>
    </citation>
    <scope>NUCLEOTIDE SEQUENCE [LARGE SCALE GENOMIC DNA]</scope>
    <source>
        <strain evidence="6 7">ATCC 201684</strain>
    </source>
</reference>
<comment type="caution">
    <text evidence="6">The sequence shown here is derived from an EMBL/GenBank/DDBJ whole genome shotgun (WGS) entry which is preliminary data.</text>
</comment>
<dbReference type="SUPFAM" id="SSF50494">
    <property type="entry name" value="Trypsin-like serine proteases"/>
    <property type="match status" value="1"/>
</dbReference>
<dbReference type="AlphaFoldDB" id="A0A6G0XDY7"/>
<dbReference type="InterPro" id="IPR043504">
    <property type="entry name" value="Peptidase_S1_PA_chymotrypsin"/>
</dbReference>
<dbReference type="PROSITE" id="PS50240">
    <property type="entry name" value="TRYPSIN_DOM"/>
    <property type="match status" value="1"/>
</dbReference>
<name>A0A6G0XDY7_9STRA</name>
<dbReference type="Proteomes" id="UP000481153">
    <property type="component" value="Unassembled WGS sequence"/>
</dbReference>
<gene>
    <name evidence="6" type="ORF">Ae201684_005777</name>
</gene>
<dbReference type="Gene3D" id="2.40.10.10">
    <property type="entry name" value="Trypsin-like serine proteases"/>
    <property type="match status" value="1"/>
</dbReference>
<evidence type="ECO:0000256" key="3">
    <source>
        <dbReference type="ARBA" id="ARBA00023157"/>
    </source>
</evidence>
<organism evidence="6 7">
    <name type="scientific">Aphanomyces euteiches</name>
    <dbReference type="NCBI Taxonomy" id="100861"/>
    <lineage>
        <taxon>Eukaryota</taxon>
        <taxon>Sar</taxon>
        <taxon>Stramenopiles</taxon>
        <taxon>Oomycota</taxon>
        <taxon>Saprolegniomycetes</taxon>
        <taxon>Saprolegniales</taxon>
        <taxon>Verrucalvaceae</taxon>
        <taxon>Aphanomyces</taxon>
    </lineage>
</organism>